<name>A0A642UVY8_9ASCO</name>
<dbReference type="VEuPathDB" id="FungiDB:TRICI_005788"/>
<accession>A0A642UVY8</accession>
<proteinExistence type="predicted"/>
<keyword evidence="2" id="KW-1185">Reference proteome</keyword>
<gene>
    <name evidence="1" type="ORF">TRICI_005788</name>
</gene>
<comment type="caution">
    <text evidence="1">The sequence shown here is derived from an EMBL/GenBank/DDBJ whole genome shotgun (WGS) entry which is preliminary data.</text>
</comment>
<evidence type="ECO:0000313" key="1">
    <source>
        <dbReference type="EMBL" id="KAA8902864.1"/>
    </source>
</evidence>
<organism evidence="1 2">
    <name type="scientific">Trichomonascus ciferrii</name>
    <dbReference type="NCBI Taxonomy" id="44093"/>
    <lineage>
        <taxon>Eukaryota</taxon>
        <taxon>Fungi</taxon>
        <taxon>Dikarya</taxon>
        <taxon>Ascomycota</taxon>
        <taxon>Saccharomycotina</taxon>
        <taxon>Dipodascomycetes</taxon>
        <taxon>Dipodascales</taxon>
        <taxon>Trichomonascaceae</taxon>
        <taxon>Trichomonascus</taxon>
        <taxon>Trichomonascus ciferrii complex</taxon>
    </lineage>
</organism>
<reference evidence="1" key="1">
    <citation type="journal article" date="2019" name="G3 (Bethesda)">
        <title>Genome Assemblies of Two Rare Opportunistic Yeast Pathogens: Diutina rugosa (syn. Candida rugosa) and Trichomonascus ciferrii (syn. Candida ciferrii).</title>
        <authorList>
            <person name="Mixao V."/>
            <person name="Saus E."/>
            <person name="Hansen A.P."/>
            <person name="Lass-Florl C."/>
            <person name="Gabaldon T."/>
        </authorList>
    </citation>
    <scope>NUCLEOTIDE SEQUENCE</scope>
    <source>
        <strain evidence="1">CBS 4856</strain>
    </source>
</reference>
<dbReference type="AlphaFoldDB" id="A0A642UVY8"/>
<dbReference type="EMBL" id="SWFS01000456">
    <property type="protein sequence ID" value="KAA8902864.1"/>
    <property type="molecule type" value="Genomic_DNA"/>
</dbReference>
<dbReference type="Proteomes" id="UP000761534">
    <property type="component" value="Unassembled WGS sequence"/>
</dbReference>
<sequence>MWIPLEVWKLVFYYSRVERFRQFKKLIALRSVGSAFYTLVRDYKPTQLSVSREGVKLEVNPELFYDDGDDFFSGESGKLTSYQNIKGGKLCTEWKRWLNFVKEIVVPEQKTESQTRRLLKAFLASFEQSELTLPKYIELEIKQPSDPESNEVHQLLKMIDSSTIPFVATVAVKEPSTEPKKQVVLGSKIRSLDAYFAVSRRDVLAPEPFKMALPADWNIIGGPNKWRNLVIIQVHDRLDSSTGIDLEKMTKHCERQGIEGDRRGSKGIYISDAQMARTHGISPYESRTDFFLNALGFLKLRFKKVVCTKKNRCTFQLSKDHGGHQITLTGCDIFPIFTALRKGKVAINELEIHMIWFDCRVGTYVAKMKNLQRIIIKIYNKSSPNMAGYLSKDDAEETLTV</sequence>
<evidence type="ECO:0000313" key="2">
    <source>
        <dbReference type="Proteomes" id="UP000761534"/>
    </source>
</evidence>
<protein>
    <submittedName>
        <fullName evidence="1">Uncharacterized protein</fullName>
    </submittedName>
</protein>